<comment type="caution">
    <text evidence="2">The sequence shown here is derived from an EMBL/GenBank/DDBJ whole genome shotgun (WGS) entry which is preliminary data.</text>
</comment>
<organism evidence="2 3">
    <name type="scientific">Nephila pilipes</name>
    <name type="common">Giant wood spider</name>
    <name type="synonym">Nephila maculata</name>
    <dbReference type="NCBI Taxonomy" id="299642"/>
    <lineage>
        <taxon>Eukaryota</taxon>
        <taxon>Metazoa</taxon>
        <taxon>Ecdysozoa</taxon>
        <taxon>Arthropoda</taxon>
        <taxon>Chelicerata</taxon>
        <taxon>Arachnida</taxon>
        <taxon>Araneae</taxon>
        <taxon>Araneomorphae</taxon>
        <taxon>Entelegynae</taxon>
        <taxon>Araneoidea</taxon>
        <taxon>Nephilidae</taxon>
        <taxon>Nephila</taxon>
    </lineage>
</organism>
<evidence type="ECO:0000256" key="1">
    <source>
        <dbReference type="SAM" id="MobiDB-lite"/>
    </source>
</evidence>
<accession>A0A8X6P2Q6</accession>
<dbReference type="EMBL" id="BMAW01110691">
    <property type="protein sequence ID" value="GFT44460.1"/>
    <property type="molecule type" value="Genomic_DNA"/>
</dbReference>
<evidence type="ECO:0000313" key="3">
    <source>
        <dbReference type="Proteomes" id="UP000887013"/>
    </source>
</evidence>
<protein>
    <submittedName>
        <fullName evidence="2">Uncharacterized protein</fullName>
    </submittedName>
</protein>
<dbReference type="AlphaFoldDB" id="A0A8X6P2Q6"/>
<keyword evidence="3" id="KW-1185">Reference proteome</keyword>
<feature type="compositionally biased region" description="Basic residues" evidence="1">
    <location>
        <begin position="135"/>
        <end position="144"/>
    </location>
</feature>
<gene>
    <name evidence="2" type="ORF">NPIL_94181</name>
</gene>
<proteinExistence type="predicted"/>
<sequence length="144" mass="16833">MPRRSPCSACLIKNKTTTLAESSSMSARRFARTHLVLCPRCAFVSPPPHMETTRVHHKYPHHQVHRHVPFIKRQRGHHPEPPLISSGHRSSLWARRAHRRFHPVSMGSCPPVPTRRSYCSSDKSRQHIMSPYHRPPPRFNKRHR</sequence>
<evidence type="ECO:0000313" key="2">
    <source>
        <dbReference type="EMBL" id="GFT44460.1"/>
    </source>
</evidence>
<feature type="region of interest" description="Disordered" evidence="1">
    <location>
        <begin position="112"/>
        <end position="144"/>
    </location>
</feature>
<name>A0A8X6P2Q6_NEPPI</name>
<dbReference type="Proteomes" id="UP000887013">
    <property type="component" value="Unassembled WGS sequence"/>
</dbReference>
<reference evidence="2" key="1">
    <citation type="submission" date="2020-08" db="EMBL/GenBank/DDBJ databases">
        <title>Multicomponent nature underlies the extraordinary mechanical properties of spider dragline silk.</title>
        <authorList>
            <person name="Kono N."/>
            <person name="Nakamura H."/>
            <person name="Mori M."/>
            <person name="Yoshida Y."/>
            <person name="Ohtoshi R."/>
            <person name="Malay A.D."/>
            <person name="Moran D.A.P."/>
            <person name="Tomita M."/>
            <person name="Numata K."/>
            <person name="Arakawa K."/>
        </authorList>
    </citation>
    <scope>NUCLEOTIDE SEQUENCE</scope>
</reference>